<evidence type="ECO:0000313" key="1">
    <source>
        <dbReference type="EMBL" id="QQV91607.1"/>
    </source>
</evidence>
<dbReference type="Gene3D" id="2.60.120.260">
    <property type="entry name" value="Galactose-binding domain-like"/>
    <property type="match status" value="1"/>
</dbReference>
<reference evidence="1 2" key="1">
    <citation type="submission" date="2020-12" db="EMBL/GenBank/DDBJ databases">
        <title>Genomic characterization of four novel bacteriophages infecting Klebsiella pneumoniae.</title>
        <authorList>
            <person name="Estrada Bonilla B."/>
            <person name="Costa A.R."/>
            <person name="van Rossum T."/>
            <person name="Hagedoorn S."/>
            <person name="Wallinga H."/>
            <person name="Xiao M."/>
            <person name="Song W."/>
            <person name="Haas P.-J."/>
            <person name="Nobrega F.L."/>
            <person name="Brouns S.J.J."/>
        </authorList>
    </citation>
    <scope>NUCLEOTIDE SEQUENCE [LARGE SCALE GENOMIC DNA]</scope>
</reference>
<dbReference type="Proteomes" id="UP000596379">
    <property type="component" value="Segment"/>
</dbReference>
<accession>A0A7U0GAG5</accession>
<proteinExistence type="predicted"/>
<gene>
    <name evidence="1" type="ORF">vBKpPFBKp27_091</name>
</gene>
<sequence>MRSNNTPLGPVNKGPNKHAIARVFGVKNTEVTYLKEGVDLLDFKVLYDPATQLCFWKGDATGVVNTWSISGDILGINTSNGVFSLSQAKGGDWLKTMLADVTGASLVTMASGKTVENVLANIVAALGYVTPEMFTGTDTEQLLAANNYALTNSVNFVLQANKTYALTGTTGLNIDLAKMSFGAIFGRARIDATGFTGDGAIWIHSSATYPNVGPNHTNSMRGVEIFGSIVSGQAGWVLGNKNSDANGTYNGDCHVYDCVVRNFDIRILFTNSTWRYKFYSCGITNTAVGTYTLYAPSGLSDSGESISFIQCKFYDNKGNPILVALSYCAISFVGSSILNTPISVTGTGSHLSLSGMGNMENPNQQSWYRYVSVTGVGAKFSFNSATIICNQPTAQTKPLFYIGTNAYMHFGDVRLTGNAYPFEGGDDLIRSWCEGPGYITESGCTIDPTSGVGARPLHKSISPIYNFSFETGTTAGWTVNASGSASQTAVVSADSAKAGTYGVRITSISTLSCFLTQRFVVTPGQTITMSAWAKILTAGVNGNSAGAITVTYYTKSGEQISSQGSNLPSAVTDWAVYASFVMGKIPVGAAEAVVSLSAKEGAVVDYDAILINLLG</sequence>
<protein>
    <submittedName>
        <fullName evidence="1">Tail fiber family protein</fullName>
    </submittedName>
</protein>
<dbReference type="EMBL" id="MW394388">
    <property type="protein sequence ID" value="QQV91607.1"/>
    <property type="molecule type" value="Genomic_DNA"/>
</dbReference>
<name>A0A7U0GAG5_9CAUD</name>
<organism evidence="1 2">
    <name type="scientific">Klebsiella phage vB_KpP_FBKp27</name>
    <dbReference type="NCBI Taxonomy" id="2801837"/>
    <lineage>
        <taxon>Viruses</taxon>
        <taxon>Duplodnaviria</taxon>
        <taxon>Heunggongvirae</taxon>
        <taxon>Uroviricota</taxon>
        <taxon>Caudoviricetes</taxon>
        <taxon>Schitoviridae</taxon>
        <taxon>Efbeekayvirus</taxon>
        <taxon>Efbeekayvirus Fbkp27</taxon>
    </lineage>
</organism>
<dbReference type="Gene3D" id="3.30.2020.50">
    <property type="match status" value="1"/>
</dbReference>
<keyword evidence="2" id="KW-1185">Reference proteome</keyword>
<evidence type="ECO:0000313" key="2">
    <source>
        <dbReference type="Proteomes" id="UP000596379"/>
    </source>
</evidence>